<dbReference type="PROSITE" id="PS50110">
    <property type="entry name" value="RESPONSE_REGULATORY"/>
    <property type="match status" value="1"/>
</dbReference>
<sequence>MSTKSPAGRQETILLVEDDLGLRLAMTKTLRSEGFRVEIAGTGKDGLDAALAQKPDLVLLDVMLPGMNGFEVCQRLREADPEVPILMVTAKGEELDKVRGLRLGADDYIVKPFGVAELCARIDAALRRRRRAEVETEVLQIGDVTADFRAHTLCRRGQPLETTALEMRLLRYFLRHEGTLLPRQRILDAVWGADYFGTDRTVDNFINRLRAKIEDDPKNPRHLVTVRGAGYRFTRAPSADGDGPRPVTER</sequence>
<keyword evidence="11" id="KW-1185">Reference proteome</keyword>
<evidence type="ECO:0000259" key="9">
    <source>
        <dbReference type="PROSITE" id="PS51755"/>
    </source>
</evidence>
<evidence type="ECO:0000256" key="1">
    <source>
        <dbReference type="ARBA" id="ARBA00022553"/>
    </source>
</evidence>
<dbReference type="SMART" id="SM00862">
    <property type="entry name" value="Trans_reg_C"/>
    <property type="match status" value="1"/>
</dbReference>
<reference evidence="10 11" key="1">
    <citation type="submission" date="2019-04" db="EMBL/GenBank/DDBJ databases">
        <authorList>
            <person name="Li Y."/>
            <person name="Wang J."/>
        </authorList>
    </citation>
    <scope>NUCLEOTIDE SEQUENCE [LARGE SCALE GENOMIC DNA]</scope>
    <source>
        <strain evidence="10 11">DSM 14668</strain>
    </source>
</reference>
<accession>A0A4U1IV43</accession>
<evidence type="ECO:0000313" key="11">
    <source>
        <dbReference type="Proteomes" id="UP000309215"/>
    </source>
</evidence>
<keyword evidence="3" id="KW-0805">Transcription regulation</keyword>
<feature type="domain" description="OmpR/PhoB-type" evidence="9">
    <location>
        <begin position="136"/>
        <end position="235"/>
    </location>
</feature>
<dbReference type="GO" id="GO:0005829">
    <property type="term" value="C:cytosol"/>
    <property type="evidence" value="ECO:0007669"/>
    <property type="project" value="TreeGrafter"/>
</dbReference>
<dbReference type="Pfam" id="PF00072">
    <property type="entry name" value="Response_reg"/>
    <property type="match status" value="1"/>
</dbReference>
<dbReference type="Gene3D" id="3.40.50.2300">
    <property type="match status" value="1"/>
</dbReference>
<dbReference type="RefSeq" id="WP_136934793.1">
    <property type="nucleotide sequence ID" value="NZ_SSMQ01000072.1"/>
</dbReference>
<dbReference type="GO" id="GO:0006355">
    <property type="term" value="P:regulation of DNA-templated transcription"/>
    <property type="evidence" value="ECO:0007669"/>
    <property type="project" value="InterPro"/>
</dbReference>
<dbReference type="InterPro" id="IPR016032">
    <property type="entry name" value="Sig_transdc_resp-reg_C-effctor"/>
</dbReference>
<dbReference type="PROSITE" id="PS51755">
    <property type="entry name" value="OMPR_PHOB"/>
    <property type="match status" value="1"/>
</dbReference>
<dbReference type="SMART" id="SM00448">
    <property type="entry name" value="REC"/>
    <property type="match status" value="1"/>
</dbReference>
<dbReference type="InterPro" id="IPR011006">
    <property type="entry name" value="CheY-like_superfamily"/>
</dbReference>
<dbReference type="OrthoDB" id="9793321at2"/>
<evidence type="ECO:0000313" key="10">
    <source>
        <dbReference type="EMBL" id="TKC98207.1"/>
    </source>
</evidence>
<evidence type="ECO:0000256" key="7">
    <source>
        <dbReference type="PROSITE-ProRule" id="PRU01091"/>
    </source>
</evidence>
<dbReference type="Proteomes" id="UP000309215">
    <property type="component" value="Unassembled WGS sequence"/>
</dbReference>
<dbReference type="FunFam" id="3.40.50.2300:FF:000001">
    <property type="entry name" value="DNA-binding response regulator PhoB"/>
    <property type="match status" value="1"/>
</dbReference>
<evidence type="ECO:0000256" key="5">
    <source>
        <dbReference type="ARBA" id="ARBA00023163"/>
    </source>
</evidence>
<dbReference type="CDD" id="cd17574">
    <property type="entry name" value="REC_OmpR"/>
    <property type="match status" value="1"/>
</dbReference>
<protein>
    <submittedName>
        <fullName evidence="10">Response regulator transcription factor</fullName>
    </submittedName>
</protein>
<name>A0A4U1IV43_9BACT</name>
<evidence type="ECO:0000256" key="3">
    <source>
        <dbReference type="ARBA" id="ARBA00023015"/>
    </source>
</evidence>
<dbReference type="SUPFAM" id="SSF46894">
    <property type="entry name" value="C-terminal effector domain of the bipartite response regulators"/>
    <property type="match status" value="1"/>
</dbReference>
<gene>
    <name evidence="10" type="ORF">E8A74_42140</name>
</gene>
<dbReference type="Pfam" id="PF00486">
    <property type="entry name" value="Trans_reg_C"/>
    <property type="match status" value="1"/>
</dbReference>
<evidence type="ECO:0000256" key="4">
    <source>
        <dbReference type="ARBA" id="ARBA00023125"/>
    </source>
</evidence>
<comment type="caution">
    <text evidence="10">The sequence shown here is derived from an EMBL/GenBank/DDBJ whole genome shotgun (WGS) entry which is preliminary data.</text>
</comment>
<dbReference type="CDD" id="cd00383">
    <property type="entry name" value="trans_reg_C"/>
    <property type="match status" value="1"/>
</dbReference>
<keyword evidence="4 7" id="KW-0238">DNA-binding</keyword>
<feature type="domain" description="Response regulatory" evidence="8">
    <location>
        <begin position="12"/>
        <end position="126"/>
    </location>
</feature>
<dbReference type="PANTHER" id="PTHR48111:SF1">
    <property type="entry name" value="TWO-COMPONENT RESPONSE REGULATOR ORR33"/>
    <property type="match status" value="1"/>
</dbReference>
<dbReference type="SUPFAM" id="SSF52172">
    <property type="entry name" value="CheY-like"/>
    <property type="match status" value="1"/>
</dbReference>
<dbReference type="InterPro" id="IPR001789">
    <property type="entry name" value="Sig_transdc_resp-reg_receiver"/>
</dbReference>
<dbReference type="InterPro" id="IPR036388">
    <property type="entry name" value="WH-like_DNA-bd_sf"/>
</dbReference>
<keyword evidence="2" id="KW-0902">Two-component regulatory system</keyword>
<dbReference type="PANTHER" id="PTHR48111">
    <property type="entry name" value="REGULATOR OF RPOS"/>
    <property type="match status" value="1"/>
</dbReference>
<keyword evidence="1 6" id="KW-0597">Phosphoprotein</keyword>
<keyword evidence="5" id="KW-0804">Transcription</keyword>
<dbReference type="GO" id="GO:0000156">
    <property type="term" value="F:phosphorelay response regulator activity"/>
    <property type="evidence" value="ECO:0007669"/>
    <property type="project" value="TreeGrafter"/>
</dbReference>
<dbReference type="GO" id="GO:0032993">
    <property type="term" value="C:protein-DNA complex"/>
    <property type="evidence" value="ECO:0007669"/>
    <property type="project" value="TreeGrafter"/>
</dbReference>
<dbReference type="InterPro" id="IPR001867">
    <property type="entry name" value="OmpR/PhoB-type_DNA-bd"/>
</dbReference>
<dbReference type="AlphaFoldDB" id="A0A4U1IV43"/>
<organism evidence="10 11">
    <name type="scientific">Polyangium fumosum</name>
    <dbReference type="NCBI Taxonomy" id="889272"/>
    <lineage>
        <taxon>Bacteria</taxon>
        <taxon>Pseudomonadati</taxon>
        <taxon>Myxococcota</taxon>
        <taxon>Polyangia</taxon>
        <taxon>Polyangiales</taxon>
        <taxon>Polyangiaceae</taxon>
        <taxon>Polyangium</taxon>
    </lineage>
</organism>
<proteinExistence type="predicted"/>
<feature type="DNA-binding region" description="OmpR/PhoB-type" evidence="7">
    <location>
        <begin position="136"/>
        <end position="235"/>
    </location>
</feature>
<dbReference type="Gene3D" id="6.10.250.690">
    <property type="match status" value="1"/>
</dbReference>
<dbReference type="EMBL" id="SSMQ01000072">
    <property type="protein sequence ID" value="TKC98207.1"/>
    <property type="molecule type" value="Genomic_DNA"/>
</dbReference>
<evidence type="ECO:0000256" key="6">
    <source>
        <dbReference type="PROSITE-ProRule" id="PRU00169"/>
    </source>
</evidence>
<evidence type="ECO:0000256" key="2">
    <source>
        <dbReference type="ARBA" id="ARBA00023012"/>
    </source>
</evidence>
<dbReference type="Gene3D" id="1.10.10.10">
    <property type="entry name" value="Winged helix-like DNA-binding domain superfamily/Winged helix DNA-binding domain"/>
    <property type="match status" value="1"/>
</dbReference>
<dbReference type="GO" id="GO:0000976">
    <property type="term" value="F:transcription cis-regulatory region binding"/>
    <property type="evidence" value="ECO:0007669"/>
    <property type="project" value="TreeGrafter"/>
</dbReference>
<evidence type="ECO:0000259" key="8">
    <source>
        <dbReference type="PROSITE" id="PS50110"/>
    </source>
</evidence>
<dbReference type="InterPro" id="IPR039420">
    <property type="entry name" value="WalR-like"/>
</dbReference>
<feature type="modified residue" description="4-aspartylphosphate" evidence="6">
    <location>
        <position position="61"/>
    </location>
</feature>